<keyword evidence="2" id="KW-0472">Membrane</keyword>
<dbReference type="NCBIfam" id="TIGR04087">
    <property type="entry name" value="YqxM_for_SipW"/>
    <property type="match status" value="1"/>
</dbReference>
<gene>
    <name evidence="3" type="primary">tapA</name>
    <name evidence="3" type="ORF">E4U82_01350</name>
</gene>
<comment type="caution">
    <text evidence="3">The sequence shown here is derived from an EMBL/GenBank/DDBJ whole genome shotgun (WGS) entry which is preliminary data.</text>
</comment>
<reference evidence="3 4" key="1">
    <citation type="submission" date="2019-03" db="EMBL/GenBank/DDBJ databases">
        <title>Genome sequence of Lentibacillus salicampi ATCC BAA-719.</title>
        <authorList>
            <person name="Maclea K.S."/>
            <person name="Simoes Junior M."/>
        </authorList>
    </citation>
    <scope>NUCLEOTIDE SEQUENCE [LARGE SCALE GENOMIC DNA]</scope>
    <source>
        <strain evidence="3 4">ATCC BAA-719</strain>
    </source>
</reference>
<dbReference type="NCBIfam" id="TIGR04088">
    <property type="entry name" value="cognate_SipW"/>
    <property type="match status" value="1"/>
</dbReference>
<dbReference type="Proteomes" id="UP000298484">
    <property type="component" value="Unassembled WGS sequence"/>
</dbReference>
<keyword evidence="4" id="KW-1185">Reference proteome</keyword>
<evidence type="ECO:0000313" key="4">
    <source>
        <dbReference type="Proteomes" id="UP000298484"/>
    </source>
</evidence>
<feature type="transmembrane region" description="Helical" evidence="2">
    <location>
        <begin position="21"/>
        <end position="43"/>
    </location>
</feature>
<name>A0A4Y9AI06_9BACI</name>
<feature type="compositionally biased region" description="Basic and acidic residues" evidence="1">
    <location>
        <begin position="173"/>
        <end position="184"/>
    </location>
</feature>
<evidence type="ECO:0000256" key="2">
    <source>
        <dbReference type="SAM" id="Phobius"/>
    </source>
</evidence>
<dbReference type="OrthoDB" id="2707117at2"/>
<dbReference type="EMBL" id="SRHY01000001">
    <property type="protein sequence ID" value="TFJ94590.1"/>
    <property type="molecule type" value="Genomic_DNA"/>
</dbReference>
<feature type="compositionally biased region" description="Basic and acidic residues" evidence="1">
    <location>
        <begin position="191"/>
        <end position="255"/>
    </location>
</feature>
<protein>
    <submittedName>
        <fullName evidence="3">Amyloid fiber anchoring/assembly protein TapA</fullName>
    </submittedName>
</protein>
<sequence>MRMSRLRKFKKRKKLILASKLLVSCYMLIFAFGYLTSGTGAYFNSQSNDKQVIQAGTWWDGSELVFPGSNTQNIKACPPEKIAVDIKNKGFSMIQSSDYEVYYVKNGNPGNNGRKIANGTIEPIKEGETISLIFEADQVGSYMLKVSQHPEYNGDNQDPWSEKIMVKCIENKPQAEQEEKKGTDEQNTAADEPKNRPNQEHGDDESKGAEEKTQENTEVKDEQNQKDDREKDKDQKDDEQSNNKPEEKKGVKENDETINENKNSNEKSKDGSKASEQKPEGRPGDEEAQ</sequence>
<evidence type="ECO:0000256" key="1">
    <source>
        <dbReference type="SAM" id="MobiDB-lite"/>
    </source>
</evidence>
<dbReference type="InterPro" id="IPR023848">
    <property type="entry name" value="TasA"/>
</dbReference>
<keyword evidence="2" id="KW-1133">Transmembrane helix</keyword>
<organism evidence="3 4">
    <name type="scientific">Lentibacillus salicampi</name>
    <dbReference type="NCBI Taxonomy" id="175306"/>
    <lineage>
        <taxon>Bacteria</taxon>
        <taxon>Bacillati</taxon>
        <taxon>Bacillota</taxon>
        <taxon>Bacilli</taxon>
        <taxon>Bacillales</taxon>
        <taxon>Bacillaceae</taxon>
        <taxon>Lentibacillus</taxon>
    </lineage>
</organism>
<feature type="region of interest" description="Disordered" evidence="1">
    <location>
        <begin position="173"/>
        <end position="289"/>
    </location>
</feature>
<dbReference type="GO" id="GO:0097311">
    <property type="term" value="C:bacterial biofilm matrix"/>
    <property type="evidence" value="ECO:0007669"/>
    <property type="project" value="InterPro"/>
</dbReference>
<keyword evidence="2" id="KW-0812">Transmembrane</keyword>
<accession>A0A4Y9AI06</accession>
<dbReference type="AlphaFoldDB" id="A0A4Y9AI06"/>
<feature type="compositionally biased region" description="Basic and acidic residues" evidence="1">
    <location>
        <begin position="263"/>
        <end position="289"/>
    </location>
</feature>
<dbReference type="InterPro" id="IPR023833">
    <property type="entry name" value="Signal_pept_SipW-depend-type"/>
</dbReference>
<evidence type="ECO:0000313" key="3">
    <source>
        <dbReference type="EMBL" id="TFJ94590.1"/>
    </source>
</evidence>
<proteinExistence type="predicted"/>